<reference evidence="6 7" key="1">
    <citation type="journal article" date="2011" name="Stand. Genomic Sci.">
        <title>Complete genome sequence of Rhodospirillum rubrum type strain (S1).</title>
        <authorList>
            <person name="Munk A.C."/>
            <person name="Copeland A."/>
            <person name="Lucas S."/>
            <person name="Lapidus A."/>
            <person name="Del Rio T.G."/>
            <person name="Barry K."/>
            <person name="Detter J.C."/>
            <person name="Hammon N."/>
            <person name="Israni S."/>
            <person name="Pitluck S."/>
            <person name="Brettin T."/>
            <person name="Bruce D."/>
            <person name="Han C."/>
            <person name="Tapia R."/>
            <person name="Gilna P."/>
            <person name="Schmutz J."/>
            <person name="Larimer F."/>
            <person name="Land M."/>
            <person name="Kyrpides N.C."/>
            <person name="Mavromatis K."/>
            <person name="Richardson P."/>
            <person name="Rohde M."/>
            <person name="Goker M."/>
            <person name="Klenk H.P."/>
            <person name="Zhang Y."/>
            <person name="Roberts G.P."/>
            <person name="Reslewic S."/>
            <person name="Schwartz D.C."/>
        </authorList>
    </citation>
    <scope>NUCLEOTIDE SEQUENCE [LARGE SCALE GENOMIC DNA]</scope>
    <source>
        <strain evidence="7">ATCC 11170 / ATH 1.1.1 / DSM 467 / LMG 4362 / NCIMB 8255 / S1</strain>
    </source>
</reference>
<dbReference type="SUPFAM" id="SSF53850">
    <property type="entry name" value="Periplasmic binding protein-like II"/>
    <property type="match status" value="1"/>
</dbReference>
<dbReference type="CDD" id="cd08420">
    <property type="entry name" value="PBP2_CysL_like"/>
    <property type="match status" value="1"/>
</dbReference>
<dbReference type="InterPro" id="IPR005119">
    <property type="entry name" value="LysR_subst-bd"/>
</dbReference>
<dbReference type="SUPFAM" id="SSF46785">
    <property type="entry name" value="Winged helix' DNA-binding domain"/>
    <property type="match status" value="1"/>
</dbReference>
<dbReference type="GO" id="GO:0003700">
    <property type="term" value="F:DNA-binding transcription factor activity"/>
    <property type="evidence" value="ECO:0007669"/>
    <property type="project" value="InterPro"/>
</dbReference>
<evidence type="ECO:0000313" key="7">
    <source>
        <dbReference type="Proteomes" id="UP000001929"/>
    </source>
</evidence>
<dbReference type="RefSeq" id="WP_011388364.1">
    <property type="nucleotide sequence ID" value="NC_007643.1"/>
</dbReference>
<comment type="similarity">
    <text evidence="1">Belongs to the LysR transcriptional regulatory family.</text>
</comment>
<dbReference type="InterPro" id="IPR036388">
    <property type="entry name" value="WH-like_DNA-bd_sf"/>
</dbReference>
<gene>
    <name evidence="6" type="ordered locus">Rru_A0606</name>
</gene>
<dbReference type="STRING" id="269796.Rru_A0606"/>
<dbReference type="PRINTS" id="PR00039">
    <property type="entry name" value="HTHLYSR"/>
</dbReference>
<dbReference type="KEGG" id="rru:Rru_A0606"/>
<dbReference type="FunFam" id="1.10.10.10:FF:000001">
    <property type="entry name" value="LysR family transcriptional regulator"/>
    <property type="match status" value="1"/>
</dbReference>
<keyword evidence="4" id="KW-0804">Transcription</keyword>
<dbReference type="EMBL" id="CP000230">
    <property type="protein sequence ID" value="ABC21410.1"/>
    <property type="molecule type" value="Genomic_DNA"/>
</dbReference>
<evidence type="ECO:0000256" key="4">
    <source>
        <dbReference type="ARBA" id="ARBA00023163"/>
    </source>
</evidence>
<proteinExistence type="inferred from homology"/>
<dbReference type="Gene3D" id="3.40.190.290">
    <property type="match status" value="1"/>
</dbReference>
<dbReference type="Pfam" id="PF00126">
    <property type="entry name" value="HTH_1"/>
    <property type="match status" value="1"/>
</dbReference>
<evidence type="ECO:0000313" key="6">
    <source>
        <dbReference type="EMBL" id="ABC21410.1"/>
    </source>
</evidence>
<dbReference type="InterPro" id="IPR000847">
    <property type="entry name" value="LysR_HTH_N"/>
</dbReference>
<feature type="domain" description="HTH lysR-type" evidence="5">
    <location>
        <begin position="10"/>
        <end position="67"/>
    </location>
</feature>
<dbReference type="AlphaFoldDB" id="Q2RWT5"/>
<protein>
    <submittedName>
        <fullName evidence="6">Transcriptional regulator, LysR family</fullName>
    </submittedName>
</protein>
<dbReference type="PROSITE" id="PS50931">
    <property type="entry name" value="HTH_LYSR"/>
    <property type="match status" value="1"/>
</dbReference>
<keyword evidence="7" id="KW-1185">Reference proteome</keyword>
<dbReference type="Gene3D" id="1.10.10.10">
    <property type="entry name" value="Winged helix-like DNA-binding domain superfamily/Winged helix DNA-binding domain"/>
    <property type="match status" value="1"/>
</dbReference>
<dbReference type="HOGENOM" id="CLU_039613_6_1_5"/>
<dbReference type="PANTHER" id="PTHR30126:SF39">
    <property type="entry name" value="HTH-TYPE TRANSCRIPTIONAL REGULATOR CYSL"/>
    <property type="match status" value="1"/>
</dbReference>
<dbReference type="PhylomeDB" id="Q2RWT5"/>
<dbReference type="GO" id="GO:0000976">
    <property type="term" value="F:transcription cis-regulatory region binding"/>
    <property type="evidence" value="ECO:0007669"/>
    <property type="project" value="TreeGrafter"/>
</dbReference>
<accession>Q2RWT5</accession>
<evidence type="ECO:0000256" key="3">
    <source>
        <dbReference type="ARBA" id="ARBA00023125"/>
    </source>
</evidence>
<dbReference type="PATRIC" id="fig|269796.9.peg.659"/>
<keyword evidence="2" id="KW-0805">Transcription regulation</keyword>
<dbReference type="InterPro" id="IPR036390">
    <property type="entry name" value="WH_DNA-bd_sf"/>
</dbReference>
<keyword evidence="3" id="KW-0238">DNA-binding</keyword>
<evidence type="ECO:0000256" key="2">
    <source>
        <dbReference type="ARBA" id="ARBA00023015"/>
    </source>
</evidence>
<sequence>MGEATAATRLSFDQLRTFVAVAEHLHVTAAARQLGISQSAASASIARLEERCGQKLFNRVGRHIELTAAGAIFLSEARAVLDRVGRAEEVLGELSGLRRGRLRLHASQTIANHWLPPLLHRFHQSYPRIALGIGIGNSRAVARAVVEGRADIGFVEGAVSEPLLAPTDLPGDRLLLVVGAGHPWAARTTLAATDLTATPWVIRESGSGTRQVFEAALAGYGLAMAALEVAFELPSNEAVCAAVEAGAGATVISDLVVGRSLRAGSLVALPLAFPERRFQALRHGDRAHGRAEDAFLAMIGCR</sequence>
<dbReference type="Pfam" id="PF03466">
    <property type="entry name" value="LysR_substrate"/>
    <property type="match status" value="1"/>
</dbReference>
<dbReference type="EnsemblBacteria" id="ABC21410">
    <property type="protein sequence ID" value="ABC21410"/>
    <property type="gene ID" value="Rru_A0606"/>
</dbReference>
<evidence type="ECO:0000256" key="1">
    <source>
        <dbReference type="ARBA" id="ARBA00009437"/>
    </source>
</evidence>
<dbReference type="eggNOG" id="COG0583">
    <property type="taxonomic scope" value="Bacteria"/>
</dbReference>
<organism evidence="6 7">
    <name type="scientific">Rhodospirillum rubrum (strain ATCC 11170 / ATH 1.1.1 / DSM 467 / LMG 4362 / NCIMB 8255 / S1)</name>
    <dbReference type="NCBI Taxonomy" id="269796"/>
    <lineage>
        <taxon>Bacteria</taxon>
        <taxon>Pseudomonadati</taxon>
        <taxon>Pseudomonadota</taxon>
        <taxon>Alphaproteobacteria</taxon>
        <taxon>Rhodospirillales</taxon>
        <taxon>Rhodospirillaceae</taxon>
        <taxon>Rhodospirillum</taxon>
    </lineage>
</organism>
<dbReference type="PANTHER" id="PTHR30126">
    <property type="entry name" value="HTH-TYPE TRANSCRIPTIONAL REGULATOR"/>
    <property type="match status" value="1"/>
</dbReference>
<dbReference type="Proteomes" id="UP000001929">
    <property type="component" value="Chromosome"/>
</dbReference>
<evidence type="ECO:0000259" key="5">
    <source>
        <dbReference type="PROSITE" id="PS50931"/>
    </source>
</evidence>
<name>Q2RWT5_RHORT</name>